<dbReference type="GO" id="GO:0003723">
    <property type="term" value="F:RNA binding"/>
    <property type="evidence" value="ECO:0007669"/>
    <property type="project" value="InterPro"/>
</dbReference>
<dbReference type="InterPro" id="IPR036867">
    <property type="entry name" value="R3H_dom_sf"/>
</dbReference>
<dbReference type="InterPro" id="IPR034079">
    <property type="entry name" value="R3H_KhpB"/>
</dbReference>
<dbReference type="AlphaFoldDB" id="A0A1G1WB07"/>
<dbReference type="InterPro" id="IPR039247">
    <property type="entry name" value="KhpB"/>
</dbReference>
<dbReference type="Gene3D" id="3.30.1370.50">
    <property type="entry name" value="R3H-like domain"/>
    <property type="match status" value="1"/>
</dbReference>
<accession>A0A1G1WB07</accession>
<dbReference type="SUPFAM" id="SSF82708">
    <property type="entry name" value="R3H domain"/>
    <property type="match status" value="1"/>
</dbReference>
<dbReference type="PROSITE" id="PS51061">
    <property type="entry name" value="R3H"/>
    <property type="match status" value="1"/>
</dbReference>
<dbReference type="PANTHER" id="PTHR35800:SF1">
    <property type="entry name" value="RNA-BINDING PROTEIN KHPB"/>
    <property type="match status" value="1"/>
</dbReference>
<dbReference type="InterPro" id="IPR015946">
    <property type="entry name" value="KH_dom-like_a/b"/>
</dbReference>
<dbReference type="Proteomes" id="UP000177103">
    <property type="component" value="Unassembled WGS sequence"/>
</dbReference>
<dbReference type="PANTHER" id="PTHR35800">
    <property type="entry name" value="PROTEIN JAG"/>
    <property type="match status" value="1"/>
</dbReference>
<dbReference type="SMART" id="SM00393">
    <property type="entry name" value="R3H"/>
    <property type="match status" value="1"/>
</dbReference>
<sequence>MPKKEKTNQKPEEIAKEVAEELFKKLEITASVKASFDEEKNLIIEVEGEELGILIGKYGQTLKDLQFVLGSLINKKLGEEWQRVLLDIGGWRKAREESLRLLAKNAAERARFKKEPVSLPPMDAFDRRIIHLSLAAYPDLTSESEGEGEERKVVVKPK</sequence>
<reference evidence="2 3" key="1">
    <citation type="journal article" date="2016" name="Nat. Commun.">
        <title>Thousands of microbial genomes shed light on interconnected biogeochemical processes in an aquifer system.</title>
        <authorList>
            <person name="Anantharaman K."/>
            <person name="Brown C.T."/>
            <person name="Hug L.A."/>
            <person name="Sharon I."/>
            <person name="Castelle C.J."/>
            <person name="Probst A.J."/>
            <person name="Thomas B.C."/>
            <person name="Singh A."/>
            <person name="Wilkins M.J."/>
            <person name="Karaoz U."/>
            <person name="Brodie E.L."/>
            <person name="Williams K.H."/>
            <person name="Hubbard S.S."/>
            <person name="Banfield J.F."/>
        </authorList>
    </citation>
    <scope>NUCLEOTIDE SEQUENCE [LARGE SCALE GENOMIC DNA]</scope>
</reference>
<comment type="caution">
    <text evidence="2">The sequence shown here is derived from an EMBL/GenBank/DDBJ whole genome shotgun (WGS) entry which is preliminary data.</text>
</comment>
<dbReference type="Pfam" id="PF13083">
    <property type="entry name" value="KH_KhpA-B"/>
    <property type="match status" value="1"/>
</dbReference>
<name>A0A1G1WB07_9BACT</name>
<dbReference type="CDD" id="cd02414">
    <property type="entry name" value="KH-II_Jag"/>
    <property type="match status" value="1"/>
</dbReference>
<gene>
    <name evidence="2" type="ORF">A2Y57_01730</name>
</gene>
<dbReference type="Gene3D" id="3.30.300.20">
    <property type="match status" value="1"/>
</dbReference>
<evidence type="ECO:0000313" key="2">
    <source>
        <dbReference type="EMBL" id="OGY24804.1"/>
    </source>
</evidence>
<evidence type="ECO:0000259" key="1">
    <source>
        <dbReference type="PROSITE" id="PS51061"/>
    </source>
</evidence>
<organism evidence="2 3">
    <name type="scientific">Candidatus Woykebacteria bacterium RBG_13_40_7b</name>
    <dbReference type="NCBI Taxonomy" id="1802594"/>
    <lineage>
        <taxon>Bacteria</taxon>
        <taxon>Candidatus Woykeibacteriota</taxon>
    </lineage>
</organism>
<dbReference type="EMBL" id="MHCQ01000013">
    <property type="protein sequence ID" value="OGY24804.1"/>
    <property type="molecule type" value="Genomic_DNA"/>
</dbReference>
<dbReference type="CDD" id="cd02644">
    <property type="entry name" value="R3H_jag"/>
    <property type="match status" value="1"/>
</dbReference>
<evidence type="ECO:0000313" key="3">
    <source>
        <dbReference type="Proteomes" id="UP000177103"/>
    </source>
</evidence>
<protein>
    <recommendedName>
        <fullName evidence="1">R3H domain-containing protein</fullName>
    </recommendedName>
</protein>
<feature type="domain" description="R3H" evidence="1">
    <location>
        <begin position="93"/>
        <end position="158"/>
    </location>
</feature>
<dbReference type="Pfam" id="PF01424">
    <property type="entry name" value="R3H"/>
    <property type="match status" value="1"/>
</dbReference>
<dbReference type="InterPro" id="IPR038008">
    <property type="entry name" value="Jag_KH"/>
</dbReference>
<dbReference type="InterPro" id="IPR001374">
    <property type="entry name" value="R3H_dom"/>
</dbReference>
<proteinExistence type="predicted"/>